<dbReference type="PANTHER" id="PTHR30055:SF223">
    <property type="entry name" value="HTH-TYPE TRANSCRIPTIONAL REGULATOR UIDR"/>
    <property type="match status" value="1"/>
</dbReference>
<reference evidence="4 5" key="1">
    <citation type="submission" date="2019-07" db="EMBL/GenBank/DDBJ databases">
        <title>Whole genome shotgun sequence of Skermanella aerolata NBRC 106429.</title>
        <authorList>
            <person name="Hosoyama A."/>
            <person name="Uohara A."/>
            <person name="Ohji S."/>
            <person name="Ichikawa N."/>
        </authorList>
    </citation>
    <scope>NUCLEOTIDE SEQUENCE [LARGE SCALE GENOMIC DNA]</scope>
    <source>
        <strain evidence="4 5">NBRC 106429</strain>
    </source>
</reference>
<evidence type="ECO:0000256" key="2">
    <source>
        <dbReference type="PROSITE-ProRule" id="PRU00335"/>
    </source>
</evidence>
<dbReference type="InterPro" id="IPR036271">
    <property type="entry name" value="Tet_transcr_reg_TetR-rel_C_sf"/>
</dbReference>
<organism evidence="4 5">
    <name type="scientific">Skermanella aerolata</name>
    <dbReference type="NCBI Taxonomy" id="393310"/>
    <lineage>
        <taxon>Bacteria</taxon>
        <taxon>Pseudomonadati</taxon>
        <taxon>Pseudomonadota</taxon>
        <taxon>Alphaproteobacteria</taxon>
        <taxon>Rhodospirillales</taxon>
        <taxon>Azospirillaceae</taxon>
        <taxon>Skermanella</taxon>
    </lineage>
</organism>
<dbReference type="GO" id="GO:0000976">
    <property type="term" value="F:transcription cis-regulatory region binding"/>
    <property type="evidence" value="ECO:0007669"/>
    <property type="project" value="TreeGrafter"/>
</dbReference>
<keyword evidence="5" id="KW-1185">Reference proteome</keyword>
<dbReference type="Proteomes" id="UP000321523">
    <property type="component" value="Unassembled WGS sequence"/>
</dbReference>
<dbReference type="PRINTS" id="PR00455">
    <property type="entry name" value="HTHTETR"/>
</dbReference>
<feature type="DNA-binding region" description="H-T-H motif" evidence="2">
    <location>
        <begin position="28"/>
        <end position="47"/>
    </location>
</feature>
<evidence type="ECO:0000313" key="4">
    <source>
        <dbReference type="EMBL" id="GEO39780.1"/>
    </source>
</evidence>
<evidence type="ECO:0000313" key="5">
    <source>
        <dbReference type="Proteomes" id="UP000321523"/>
    </source>
</evidence>
<gene>
    <name evidence="4" type="ORF">SAE02_39280</name>
</gene>
<comment type="caution">
    <text evidence="4">The sequence shown here is derived from an EMBL/GenBank/DDBJ whole genome shotgun (WGS) entry which is preliminary data.</text>
</comment>
<keyword evidence="1 2" id="KW-0238">DNA-binding</keyword>
<protein>
    <submittedName>
        <fullName evidence="4">TetR family transcriptional regulator</fullName>
    </submittedName>
</protein>
<dbReference type="AlphaFoldDB" id="A0A512DU76"/>
<dbReference type="InterPro" id="IPR009057">
    <property type="entry name" value="Homeodomain-like_sf"/>
</dbReference>
<dbReference type="Pfam" id="PF00440">
    <property type="entry name" value="TetR_N"/>
    <property type="match status" value="1"/>
</dbReference>
<dbReference type="InterPro" id="IPR001647">
    <property type="entry name" value="HTH_TetR"/>
</dbReference>
<dbReference type="InterPro" id="IPR050109">
    <property type="entry name" value="HTH-type_TetR-like_transc_reg"/>
</dbReference>
<feature type="domain" description="HTH tetR-type" evidence="3">
    <location>
        <begin position="6"/>
        <end position="65"/>
    </location>
</feature>
<dbReference type="PANTHER" id="PTHR30055">
    <property type="entry name" value="HTH-TYPE TRANSCRIPTIONAL REGULATOR RUTR"/>
    <property type="match status" value="1"/>
</dbReference>
<dbReference type="SUPFAM" id="SSF46689">
    <property type="entry name" value="Homeodomain-like"/>
    <property type="match status" value="1"/>
</dbReference>
<dbReference type="GO" id="GO:0003700">
    <property type="term" value="F:DNA-binding transcription factor activity"/>
    <property type="evidence" value="ECO:0007669"/>
    <property type="project" value="TreeGrafter"/>
</dbReference>
<dbReference type="PROSITE" id="PS50977">
    <property type="entry name" value="HTH_TETR_2"/>
    <property type="match status" value="1"/>
</dbReference>
<accession>A0A512DU76</accession>
<dbReference type="Gene3D" id="1.10.357.10">
    <property type="entry name" value="Tetracycline Repressor, domain 2"/>
    <property type="match status" value="1"/>
</dbReference>
<evidence type="ECO:0000259" key="3">
    <source>
        <dbReference type="PROSITE" id="PS50977"/>
    </source>
</evidence>
<sequence>MRSDALNNRIAIIETASSLLRATGSIPLLDEVAEHAGISRTTFFRHFPDRGSMLEAMLERSIDKLEAAVTGMEQSDTALFDLLALLCEGASTELAFVNYCWDSSQRDEKAGAFLNRALARACSILESPIRRAVQAGLCRPDLTPRDIVLAAPMLSGALRGRTAEEREILVARVISLLTEGIRKR</sequence>
<name>A0A512DU76_9PROT</name>
<dbReference type="EMBL" id="BJYZ01000018">
    <property type="protein sequence ID" value="GEO39780.1"/>
    <property type="molecule type" value="Genomic_DNA"/>
</dbReference>
<dbReference type="RefSeq" id="WP_044430332.1">
    <property type="nucleotide sequence ID" value="NZ_BJYZ01000018.1"/>
</dbReference>
<proteinExistence type="predicted"/>
<evidence type="ECO:0000256" key="1">
    <source>
        <dbReference type="ARBA" id="ARBA00023125"/>
    </source>
</evidence>
<dbReference type="SUPFAM" id="SSF48498">
    <property type="entry name" value="Tetracyclin repressor-like, C-terminal domain"/>
    <property type="match status" value="1"/>
</dbReference>